<dbReference type="GO" id="GO:0005634">
    <property type="term" value="C:nucleus"/>
    <property type="evidence" value="ECO:0007669"/>
    <property type="project" value="UniProtKB-SubCell"/>
</dbReference>
<evidence type="ECO:0000256" key="6">
    <source>
        <dbReference type="ARBA" id="ARBA00025877"/>
    </source>
</evidence>
<dbReference type="SMART" id="SM01082">
    <property type="entry name" value="CHZ"/>
    <property type="match status" value="1"/>
</dbReference>
<dbReference type="Proteomes" id="UP000799750">
    <property type="component" value="Unassembled WGS sequence"/>
</dbReference>
<feature type="compositionally biased region" description="Acidic residues" evidence="7">
    <location>
        <begin position="63"/>
        <end position="74"/>
    </location>
</feature>
<organism evidence="9 10">
    <name type="scientific">Lophium mytilinum</name>
    <dbReference type="NCBI Taxonomy" id="390894"/>
    <lineage>
        <taxon>Eukaryota</taxon>
        <taxon>Fungi</taxon>
        <taxon>Dikarya</taxon>
        <taxon>Ascomycota</taxon>
        <taxon>Pezizomycotina</taxon>
        <taxon>Dothideomycetes</taxon>
        <taxon>Pleosporomycetidae</taxon>
        <taxon>Mytilinidiales</taxon>
        <taxon>Mytilinidiaceae</taxon>
        <taxon>Lophium</taxon>
    </lineage>
</organism>
<accession>A0A6A6QH42</accession>
<keyword evidence="4" id="KW-0143">Chaperone</keyword>
<evidence type="ECO:0000256" key="4">
    <source>
        <dbReference type="ARBA" id="ARBA00023186"/>
    </source>
</evidence>
<evidence type="ECO:0000256" key="3">
    <source>
        <dbReference type="ARBA" id="ARBA00008057"/>
    </source>
</evidence>
<feature type="domain" description="Histone chaperone" evidence="8">
    <location>
        <begin position="64"/>
        <end position="101"/>
    </location>
</feature>
<feature type="compositionally biased region" description="Acidic residues" evidence="7">
    <location>
        <begin position="45"/>
        <end position="55"/>
    </location>
</feature>
<evidence type="ECO:0000256" key="1">
    <source>
        <dbReference type="ARBA" id="ARBA00002212"/>
    </source>
</evidence>
<evidence type="ECO:0000313" key="9">
    <source>
        <dbReference type="EMBL" id="KAF2491735.1"/>
    </source>
</evidence>
<feature type="compositionally biased region" description="Basic and acidic residues" evidence="7">
    <location>
        <begin position="1"/>
        <end position="12"/>
    </location>
</feature>
<dbReference type="InterPro" id="IPR019098">
    <property type="entry name" value="Histone_chaperone_domain_CHZ"/>
</dbReference>
<comment type="subcellular location">
    <subcellularLocation>
        <location evidence="2">Nucleus</location>
    </subcellularLocation>
</comment>
<feature type="compositionally biased region" description="Basic and acidic residues" evidence="7">
    <location>
        <begin position="81"/>
        <end position="97"/>
    </location>
</feature>
<dbReference type="Pfam" id="PF09649">
    <property type="entry name" value="CHZ"/>
    <property type="match status" value="1"/>
</dbReference>
<protein>
    <recommendedName>
        <fullName evidence="8">Histone chaperone domain-containing protein</fullName>
    </recommendedName>
</protein>
<feature type="region of interest" description="Disordered" evidence="7">
    <location>
        <begin position="1"/>
        <end position="120"/>
    </location>
</feature>
<evidence type="ECO:0000256" key="2">
    <source>
        <dbReference type="ARBA" id="ARBA00004123"/>
    </source>
</evidence>
<proteinExistence type="inferred from homology"/>
<feature type="compositionally biased region" description="Acidic residues" evidence="7">
    <location>
        <begin position="98"/>
        <end position="120"/>
    </location>
</feature>
<keyword evidence="10" id="KW-1185">Reference proteome</keyword>
<evidence type="ECO:0000259" key="8">
    <source>
        <dbReference type="SMART" id="SM01082"/>
    </source>
</evidence>
<comment type="function">
    <text evidence="1">Forms a chaperone-bound H2A.Z-H2B complex that acts as a source for SWR1 complex-dependent H2A to H2A.Z histone replacement in chromatin.</text>
</comment>
<comment type="similarity">
    <text evidence="3">Belongs to the CHZ1 family.</text>
</comment>
<evidence type="ECO:0000313" key="10">
    <source>
        <dbReference type="Proteomes" id="UP000799750"/>
    </source>
</evidence>
<name>A0A6A6QH42_9PEZI</name>
<comment type="subunit">
    <text evidence="6">Forms a heterotrimer with H2A.Z-H2B, stabilizing the association of the histone dimer. Also, with a lower affinity, forms a heterotrimer with H2A-H2B.</text>
</comment>
<keyword evidence="5" id="KW-0539">Nucleus</keyword>
<dbReference type="AlphaFoldDB" id="A0A6A6QH42"/>
<dbReference type="OrthoDB" id="2148987at2759"/>
<dbReference type="EMBL" id="MU004195">
    <property type="protein sequence ID" value="KAF2491735.1"/>
    <property type="molecule type" value="Genomic_DNA"/>
</dbReference>
<sequence>MGDHATDHKMEDDTAMQSPAASGAIENLKGKGKAADQQPEHSMDEESSDEEESGAENEAHEAEPEDEDTMEEINTDNIINDGRRTRGKSIDFKKAAAELDDDDEEDDDEDFQDPDDAMEE</sequence>
<evidence type="ECO:0000256" key="7">
    <source>
        <dbReference type="SAM" id="MobiDB-lite"/>
    </source>
</evidence>
<reference evidence="9" key="1">
    <citation type="journal article" date="2020" name="Stud. Mycol.">
        <title>101 Dothideomycetes genomes: a test case for predicting lifestyles and emergence of pathogens.</title>
        <authorList>
            <person name="Haridas S."/>
            <person name="Albert R."/>
            <person name="Binder M."/>
            <person name="Bloem J."/>
            <person name="Labutti K."/>
            <person name="Salamov A."/>
            <person name="Andreopoulos B."/>
            <person name="Baker S."/>
            <person name="Barry K."/>
            <person name="Bills G."/>
            <person name="Bluhm B."/>
            <person name="Cannon C."/>
            <person name="Castanera R."/>
            <person name="Culley D."/>
            <person name="Daum C."/>
            <person name="Ezra D."/>
            <person name="Gonzalez J."/>
            <person name="Henrissat B."/>
            <person name="Kuo A."/>
            <person name="Liang C."/>
            <person name="Lipzen A."/>
            <person name="Lutzoni F."/>
            <person name="Magnuson J."/>
            <person name="Mondo S."/>
            <person name="Nolan M."/>
            <person name="Ohm R."/>
            <person name="Pangilinan J."/>
            <person name="Park H.-J."/>
            <person name="Ramirez L."/>
            <person name="Alfaro M."/>
            <person name="Sun H."/>
            <person name="Tritt A."/>
            <person name="Yoshinaga Y."/>
            <person name="Zwiers L.-H."/>
            <person name="Turgeon B."/>
            <person name="Goodwin S."/>
            <person name="Spatafora J."/>
            <person name="Crous P."/>
            <person name="Grigoriev I."/>
        </authorList>
    </citation>
    <scope>NUCLEOTIDE SEQUENCE</scope>
    <source>
        <strain evidence="9">CBS 269.34</strain>
    </source>
</reference>
<evidence type="ECO:0000256" key="5">
    <source>
        <dbReference type="ARBA" id="ARBA00023242"/>
    </source>
</evidence>
<gene>
    <name evidence="9" type="ORF">BU16DRAFT_565436</name>
</gene>